<name>A0ABY6IJ96_9HYPH</name>
<evidence type="ECO:0000313" key="2">
    <source>
        <dbReference type="Proteomes" id="UP001163882"/>
    </source>
</evidence>
<reference evidence="1" key="1">
    <citation type="submission" date="2022-10" db="EMBL/GenBank/DDBJ databases">
        <title>YIM 151497 complete genome.</title>
        <authorList>
            <person name="Chen X."/>
        </authorList>
    </citation>
    <scope>NUCLEOTIDE SEQUENCE</scope>
    <source>
        <strain evidence="1">YIM 151497</strain>
    </source>
</reference>
<accession>A0ABY6IJ96</accession>
<organism evidence="1 2">
    <name type="scientific">Pelagibacterium flavum</name>
    <dbReference type="NCBI Taxonomy" id="2984530"/>
    <lineage>
        <taxon>Bacteria</taxon>
        <taxon>Pseudomonadati</taxon>
        <taxon>Pseudomonadota</taxon>
        <taxon>Alphaproteobacteria</taxon>
        <taxon>Hyphomicrobiales</taxon>
        <taxon>Devosiaceae</taxon>
        <taxon>Pelagibacterium</taxon>
    </lineage>
</organism>
<protein>
    <submittedName>
        <fullName evidence="1">Uncharacterized protein</fullName>
    </submittedName>
</protein>
<dbReference type="EMBL" id="CP107716">
    <property type="protein sequence ID" value="UYQ70648.1"/>
    <property type="molecule type" value="Genomic_DNA"/>
</dbReference>
<keyword evidence="2" id="KW-1185">Reference proteome</keyword>
<sequence>MFQAQVPHKLSIAFDHVRMAILLTAVGGDVKSIHLLVMAATDIISAYAAETGAELSVDIDAHIKPESRKVWFKAKKRAYNFFKHADLDPTAEYDGPDAEKLAWLNDAGLIQAITNLRGLGLQLTPSMQWFWRAALVLMPQIIVWDEMPEAKIEFDKMVDQYGFSRTDMLQMILAGVIKSGDVVVDDIASISTVAASLPDLTG</sequence>
<evidence type="ECO:0000313" key="1">
    <source>
        <dbReference type="EMBL" id="UYQ70648.1"/>
    </source>
</evidence>
<proteinExistence type="predicted"/>
<gene>
    <name evidence="1" type="ORF">OF122_11240</name>
</gene>
<dbReference type="Proteomes" id="UP001163882">
    <property type="component" value="Chromosome"/>
</dbReference>
<dbReference type="RefSeq" id="WP_264224337.1">
    <property type="nucleotide sequence ID" value="NZ_CP107716.1"/>
</dbReference>